<feature type="domain" description="Type III secretion system flagellar brake protein YcgR PilZN" evidence="2">
    <location>
        <begin position="3"/>
        <end position="90"/>
    </location>
</feature>
<evidence type="ECO:0000259" key="2">
    <source>
        <dbReference type="Pfam" id="PF12945"/>
    </source>
</evidence>
<dbReference type="AlphaFoldDB" id="A0A081LDH5"/>
<feature type="domain" description="PilZ" evidence="1">
    <location>
        <begin position="99"/>
        <end position="205"/>
    </location>
</feature>
<accession>A0A081LDH5</accession>
<dbReference type="Pfam" id="PF12945">
    <property type="entry name" value="PilZNR"/>
    <property type="match status" value="1"/>
</dbReference>
<reference evidence="3 4" key="1">
    <citation type="submission" date="2012-09" db="EMBL/GenBank/DDBJ databases">
        <title>Genome Sequence of Bacillus sp. DW5-4.</title>
        <authorList>
            <person name="Lai Q."/>
            <person name="Liu Y."/>
            <person name="Shao Z."/>
        </authorList>
    </citation>
    <scope>NUCLEOTIDE SEQUENCE [LARGE SCALE GENOMIC DNA]</scope>
    <source>
        <strain evidence="3 4">DW5-4</strain>
    </source>
</reference>
<evidence type="ECO:0000313" key="3">
    <source>
        <dbReference type="EMBL" id="KEP27301.1"/>
    </source>
</evidence>
<evidence type="ECO:0000259" key="1">
    <source>
        <dbReference type="Pfam" id="PF07238"/>
    </source>
</evidence>
<dbReference type="OrthoDB" id="1951449at2"/>
<sequence length="215" mass="24753">MLQIGDAITIEYVNENKEVKTAKSKVLENNNDDICINYPADKETGRTIYLNQQTEITVFFFDENQIPYKCTSEVIGKRKEDIPMIVISIPPKEEMIRLQRREYLRVDTMVKATITQTDEDAFDTFIVNMSAGGVAIAVPEGVSLKEYGEVNTEFELPLKEPVKIKAVAEMNRVYQDEQTGKTRAIMEFSEITNDHQQHIMKYCFQQQLLTRVKKA</sequence>
<keyword evidence="4" id="KW-1185">Reference proteome</keyword>
<evidence type="ECO:0000313" key="4">
    <source>
        <dbReference type="Proteomes" id="UP000028091"/>
    </source>
</evidence>
<dbReference type="SUPFAM" id="SSF141371">
    <property type="entry name" value="PilZ domain-like"/>
    <property type="match status" value="1"/>
</dbReference>
<dbReference type="InterPro" id="IPR009875">
    <property type="entry name" value="PilZ_domain"/>
</dbReference>
<proteinExistence type="predicted"/>
<dbReference type="Proteomes" id="UP000028091">
    <property type="component" value="Unassembled WGS sequence"/>
</dbReference>
<dbReference type="RefSeq" id="WP_034318867.1">
    <property type="nucleotide sequence ID" value="NZ_JAVIKA010000003.1"/>
</dbReference>
<organism evidence="3 4">
    <name type="scientific">Bacillus zhangzhouensis</name>
    <dbReference type="NCBI Taxonomy" id="1178540"/>
    <lineage>
        <taxon>Bacteria</taxon>
        <taxon>Bacillati</taxon>
        <taxon>Bacillota</taxon>
        <taxon>Bacilli</taxon>
        <taxon>Bacillales</taxon>
        <taxon>Bacillaceae</taxon>
        <taxon>Bacillus</taxon>
    </lineage>
</organism>
<dbReference type="eggNOG" id="COG5581">
    <property type="taxonomic scope" value="Bacteria"/>
</dbReference>
<dbReference type="InterPro" id="IPR009926">
    <property type="entry name" value="T3SS_YcgR_PilZN"/>
</dbReference>
<dbReference type="EMBL" id="JOTP01000004">
    <property type="protein sequence ID" value="KEP27301.1"/>
    <property type="molecule type" value="Genomic_DNA"/>
</dbReference>
<comment type="caution">
    <text evidence="3">The sequence shown here is derived from an EMBL/GenBank/DDBJ whole genome shotgun (WGS) entry which is preliminary data.</text>
</comment>
<dbReference type="GO" id="GO:0035438">
    <property type="term" value="F:cyclic-di-GMP binding"/>
    <property type="evidence" value="ECO:0007669"/>
    <property type="project" value="InterPro"/>
</dbReference>
<dbReference type="Gene3D" id="2.40.10.220">
    <property type="entry name" value="predicted glycosyltransferase like domains"/>
    <property type="match status" value="1"/>
</dbReference>
<name>A0A081LDH5_9BACI</name>
<protein>
    <submittedName>
        <fullName evidence="3">Pilus assembly protein PilZ</fullName>
    </submittedName>
</protein>
<gene>
    <name evidence="3" type="ORF">BA70_13285</name>
</gene>
<dbReference type="Pfam" id="PF07238">
    <property type="entry name" value="PilZ"/>
    <property type="match status" value="1"/>
</dbReference>